<dbReference type="InterPro" id="IPR050346">
    <property type="entry name" value="FMO-like"/>
</dbReference>
<keyword evidence="5" id="KW-0560">Oxidoreductase</keyword>
<dbReference type="Gene3D" id="3.50.50.60">
    <property type="entry name" value="FAD/NAD(P)-binding domain"/>
    <property type="match status" value="1"/>
</dbReference>
<protein>
    <submittedName>
        <fullName evidence="7">Dimethylaniline monooxygenase (N-oxide forming)</fullName>
    </submittedName>
</protein>
<evidence type="ECO:0000256" key="4">
    <source>
        <dbReference type="ARBA" id="ARBA00022857"/>
    </source>
</evidence>
<dbReference type="AlphaFoldDB" id="A0A179GMP2"/>
<dbReference type="PIRSF" id="PIRSF000332">
    <property type="entry name" value="FMO"/>
    <property type="match status" value="1"/>
</dbReference>
<gene>
    <name evidence="7" type="ORF">VFPBJ_07275</name>
</gene>
<proteinExistence type="inferred from homology"/>
<comment type="similarity">
    <text evidence="1">Belongs to the FMO family.</text>
</comment>
<dbReference type="SUPFAM" id="SSF51905">
    <property type="entry name" value="FAD/NAD(P)-binding domain"/>
    <property type="match status" value="1"/>
</dbReference>
<keyword evidence="3" id="KW-0274">FAD</keyword>
<dbReference type="GO" id="GO:0004499">
    <property type="term" value="F:N,N-dimethylaniline monooxygenase activity"/>
    <property type="evidence" value="ECO:0007669"/>
    <property type="project" value="InterPro"/>
</dbReference>
<evidence type="ECO:0000256" key="6">
    <source>
        <dbReference type="SAM" id="MobiDB-lite"/>
    </source>
</evidence>
<dbReference type="EMBL" id="LSBH01000005">
    <property type="protein sequence ID" value="OAQ79154.1"/>
    <property type="molecule type" value="Genomic_DNA"/>
</dbReference>
<evidence type="ECO:0000256" key="3">
    <source>
        <dbReference type="ARBA" id="ARBA00022827"/>
    </source>
</evidence>
<comment type="caution">
    <text evidence="7">The sequence shown here is derived from an EMBL/GenBank/DDBJ whole genome shotgun (WGS) entry which is preliminary data.</text>
</comment>
<dbReference type="InterPro" id="IPR036188">
    <property type="entry name" value="FAD/NAD-bd_sf"/>
</dbReference>
<name>A0A179GMP2_PURLI</name>
<reference evidence="7 8" key="1">
    <citation type="submission" date="2016-01" db="EMBL/GenBank/DDBJ databases">
        <title>Biosynthesis of antibiotic leucinostatins and their inhibition on Phytophthora in bio-control Purpureocillium lilacinum.</title>
        <authorList>
            <person name="Wang G."/>
            <person name="Liu Z."/>
            <person name="Lin R."/>
            <person name="Li E."/>
            <person name="Mao Z."/>
            <person name="Ling J."/>
            <person name="Yin W."/>
            <person name="Xie B."/>
        </authorList>
    </citation>
    <scope>NUCLEOTIDE SEQUENCE [LARGE SCALE GENOMIC DNA]</scope>
    <source>
        <strain evidence="7">PLBJ-1</strain>
    </source>
</reference>
<evidence type="ECO:0000313" key="8">
    <source>
        <dbReference type="Proteomes" id="UP000078240"/>
    </source>
</evidence>
<organism evidence="7 8">
    <name type="scientific">Purpureocillium lilacinum</name>
    <name type="common">Paecilomyces lilacinus</name>
    <dbReference type="NCBI Taxonomy" id="33203"/>
    <lineage>
        <taxon>Eukaryota</taxon>
        <taxon>Fungi</taxon>
        <taxon>Dikarya</taxon>
        <taxon>Ascomycota</taxon>
        <taxon>Pezizomycotina</taxon>
        <taxon>Sordariomycetes</taxon>
        <taxon>Hypocreomycetidae</taxon>
        <taxon>Hypocreales</taxon>
        <taxon>Ophiocordycipitaceae</taxon>
        <taxon>Purpureocillium</taxon>
    </lineage>
</organism>
<dbReference type="GO" id="GO:0050661">
    <property type="term" value="F:NADP binding"/>
    <property type="evidence" value="ECO:0007669"/>
    <property type="project" value="InterPro"/>
</dbReference>
<dbReference type="InterPro" id="IPR000960">
    <property type="entry name" value="Flavin_mOase"/>
</dbReference>
<keyword evidence="4" id="KW-0521">NADP</keyword>
<sequence>METPATVAVVGLGPLGLVTLKNLVEEGLDATGFDMADVVGGLWNFSDEGDQTTVLESTVSNISKQRACFTDFPFSKGEHSPHVLRSRSNRGLSQLQPRLPRSHTPTYPVARHVQKYLCDYAEHFGLGPRMRLGTEVLAVEHDETSGRWRVETAAVMGGAAASGSSGTGKTTTARTTEERWFDKVVFATGINKAPVTPQVEGIERFEGETVLIVGFSNSAVDTATTLAGHAKHVYIARRHDAFVLPRIVDGKPLDHGFNHRKALVLRAAKACLPAAASDAMMRRVLTATHLKGMHGVAAATASQQLPLPSAVALDLAAAPLPNRTPPVISDSIFHEVLAGRVELVRALQRIDGPRAVLLHDGRRIDDIDAIVFCTGYQAEYSLAGEHDPTREQPPGWTAAPGSNGRRLPRLYRNIFSLDLPHSLAFMGCIAFASPAFQLYDLASLALARQARLVRLAEDGGGSVIPGWVDGDEWMAWADDVAGTGVLPRLGYGPAGWAFWLRDRRLCGLLMDGISSPHVYRLFETGKRRAWKGAREEIFRINAERSDD</sequence>
<dbReference type="InterPro" id="IPR020946">
    <property type="entry name" value="Flavin_mOase-like"/>
</dbReference>
<accession>A0A179GMP2</accession>
<feature type="region of interest" description="Disordered" evidence="6">
    <location>
        <begin position="78"/>
        <end position="105"/>
    </location>
</feature>
<dbReference type="PANTHER" id="PTHR23023">
    <property type="entry name" value="DIMETHYLANILINE MONOOXYGENASE"/>
    <property type="match status" value="1"/>
</dbReference>
<evidence type="ECO:0000256" key="1">
    <source>
        <dbReference type="ARBA" id="ARBA00009183"/>
    </source>
</evidence>
<dbReference type="GO" id="GO:0050660">
    <property type="term" value="F:flavin adenine dinucleotide binding"/>
    <property type="evidence" value="ECO:0007669"/>
    <property type="project" value="InterPro"/>
</dbReference>
<evidence type="ECO:0000313" key="7">
    <source>
        <dbReference type="EMBL" id="OAQ79154.1"/>
    </source>
</evidence>
<evidence type="ECO:0000256" key="2">
    <source>
        <dbReference type="ARBA" id="ARBA00022630"/>
    </source>
</evidence>
<keyword evidence="2" id="KW-0285">Flavoprotein</keyword>
<evidence type="ECO:0000256" key="5">
    <source>
        <dbReference type="ARBA" id="ARBA00023002"/>
    </source>
</evidence>
<keyword evidence="7" id="KW-0503">Monooxygenase</keyword>
<dbReference type="Pfam" id="PF00743">
    <property type="entry name" value="FMO-like"/>
    <property type="match status" value="2"/>
</dbReference>
<dbReference type="Proteomes" id="UP000078240">
    <property type="component" value="Unassembled WGS sequence"/>
</dbReference>